<keyword evidence="3" id="KW-1185">Reference proteome</keyword>
<feature type="region of interest" description="Disordered" evidence="1">
    <location>
        <begin position="30"/>
        <end position="69"/>
    </location>
</feature>
<dbReference type="Proteomes" id="UP000747542">
    <property type="component" value="Unassembled WGS sequence"/>
</dbReference>
<evidence type="ECO:0000256" key="1">
    <source>
        <dbReference type="SAM" id="MobiDB-lite"/>
    </source>
</evidence>
<sequence length="814" mass="86679">NTHEELMAIYKIDIKNEEIDDDENQVMVEDFNREKENDEDSNESRKRLKTMGSEYSALERTSEMKKEPGESTVQISQWSASGHSLHHAPHIIPAAAQAIPQPAHTPAAPTAAPHLIVLTAALDSAAPAPAVPNASPAVPTALLDRAVPDPAVPTAVLDPAAPTAVPAPAAHAPAVPTGAPHLIVLSAALDSAAPAVPNAAPAPAVPAAVIDPTIPTAVLDRSVPAPAVPAAVLDRSVPAPAVPTAVFDPAAPTAVLDQAVPDPAVPTAVFDPAAPTAVLDPAAPTAVLDQAVPDPAVPTAVFDPAAPTTVLDPAAPTAVLDPAAPTAVRAPAAHAPAASMVEQSGSQSSEGTLQQNWRTRKPPLSLFLRSKTYAKIPLLYRKTSKGKFTNTYKSKKVKALNEVCKESVRTDVQATELLSVIFSCTDKSSKGKKNLTEAFELNQVSSTPGNITLQEKDKVMYREVDKESKLTAPVKLSLVKNNNSHTLPLNVLGKSTQGNNVLSIISSAHSSDKVFNLHKNPPSASLTMTEDEILAIMTGMFGDGEGASDDEYMPGIQQCLREPPDTNSVYSLAHIMKLGQDLTEVCQPWRITQNSPEKKKVGTKHCLELQHMTDSVDRSHNTSHDKVTCGVFPRWDPSGDTFPRWHPDLCCGIGAPDSSTKIQLNKTELTPRKTSTGIVPTKPTVIPTTISTVFDANFTINSDANYKINSDANYKVNSDANYKVNSDANYKVNSDANYKINSDANYKVNSDANYKVNSDANYKVNSDSNYKVNSDANYKVNSDVNSKFNSNTTSESVNSNITFIACSNSSQKQL</sequence>
<comment type="caution">
    <text evidence="2">The sequence shown here is derived from an EMBL/GenBank/DDBJ whole genome shotgun (WGS) entry which is preliminary data.</text>
</comment>
<proteinExistence type="predicted"/>
<protein>
    <submittedName>
        <fullName evidence="2">Signaling mucin HKR1-like 1</fullName>
    </submittedName>
</protein>
<evidence type="ECO:0000313" key="3">
    <source>
        <dbReference type="Proteomes" id="UP000747542"/>
    </source>
</evidence>
<organism evidence="2 3">
    <name type="scientific">Homarus americanus</name>
    <name type="common">American lobster</name>
    <dbReference type="NCBI Taxonomy" id="6706"/>
    <lineage>
        <taxon>Eukaryota</taxon>
        <taxon>Metazoa</taxon>
        <taxon>Ecdysozoa</taxon>
        <taxon>Arthropoda</taxon>
        <taxon>Crustacea</taxon>
        <taxon>Multicrustacea</taxon>
        <taxon>Malacostraca</taxon>
        <taxon>Eumalacostraca</taxon>
        <taxon>Eucarida</taxon>
        <taxon>Decapoda</taxon>
        <taxon>Pleocyemata</taxon>
        <taxon>Astacidea</taxon>
        <taxon>Nephropoidea</taxon>
        <taxon>Nephropidae</taxon>
        <taxon>Homarus</taxon>
    </lineage>
</organism>
<gene>
    <name evidence="2" type="primary">HKR1-L1</name>
    <name evidence="2" type="ORF">Hamer_G001152</name>
</gene>
<reference evidence="2" key="1">
    <citation type="journal article" date="2021" name="Sci. Adv.">
        <title>The American lobster genome reveals insights on longevity, neural, and immune adaptations.</title>
        <authorList>
            <person name="Polinski J.M."/>
            <person name="Zimin A.V."/>
            <person name="Clark K.F."/>
            <person name="Kohn A.B."/>
            <person name="Sadowski N."/>
            <person name="Timp W."/>
            <person name="Ptitsyn A."/>
            <person name="Khanna P."/>
            <person name="Romanova D.Y."/>
            <person name="Williams P."/>
            <person name="Greenwood S.J."/>
            <person name="Moroz L.L."/>
            <person name="Walt D.R."/>
            <person name="Bodnar A.G."/>
        </authorList>
    </citation>
    <scope>NUCLEOTIDE SEQUENCE</scope>
    <source>
        <strain evidence="2">GMGI-L3</strain>
    </source>
</reference>
<evidence type="ECO:0000313" key="2">
    <source>
        <dbReference type="EMBL" id="KAG7172146.1"/>
    </source>
</evidence>
<feature type="compositionally biased region" description="Basic and acidic residues" evidence="1">
    <location>
        <begin position="60"/>
        <end position="69"/>
    </location>
</feature>
<dbReference type="AlphaFoldDB" id="A0A8J5N2V4"/>
<dbReference type="EMBL" id="JAHLQT010011632">
    <property type="protein sequence ID" value="KAG7172146.1"/>
    <property type="molecule type" value="Genomic_DNA"/>
</dbReference>
<name>A0A8J5N2V4_HOMAM</name>
<accession>A0A8J5N2V4</accession>
<feature type="non-terminal residue" evidence="2">
    <location>
        <position position="1"/>
    </location>
</feature>